<dbReference type="Proteomes" id="UP001521150">
    <property type="component" value="Unassembled WGS sequence"/>
</dbReference>
<organism evidence="1 2">
    <name type="scientific">Kibdelosporangium philippinense</name>
    <dbReference type="NCBI Taxonomy" id="211113"/>
    <lineage>
        <taxon>Bacteria</taxon>
        <taxon>Bacillati</taxon>
        <taxon>Actinomycetota</taxon>
        <taxon>Actinomycetes</taxon>
        <taxon>Pseudonocardiales</taxon>
        <taxon>Pseudonocardiaceae</taxon>
        <taxon>Kibdelosporangium</taxon>
    </lineage>
</organism>
<sequence length="144" mass="15630">MLSTGCGLLSDRAAACTEKLESMSKQFAESDLLGLTPAGAKNIDKYVTTPCQDDDQVGRIGVSFDFTGDVLSYYDKELTARGWEPRGGGPRFEPGEVLDVGRPQQCFEDTRQPGVVLNVFVGVPKNFLEFQLNDAGMACAELLK</sequence>
<keyword evidence="2" id="KW-1185">Reference proteome</keyword>
<comment type="caution">
    <text evidence="1">The sequence shown here is derived from an EMBL/GenBank/DDBJ whole genome shotgun (WGS) entry which is preliminary data.</text>
</comment>
<evidence type="ECO:0008006" key="3">
    <source>
        <dbReference type="Google" id="ProtNLM"/>
    </source>
</evidence>
<dbReference type="EMBL" id="JAJVCN010000001">
    <property type="protein sequence ID" value="MCE7001297.1"/>
    <property type="molecule type" value="Genomic_DNA"/>
</dbReference>
<name>A0ABS8Z1R3_9PSEU</name>
<protein>
    <recommendedName>
        <fullName evidence="3">DUF3558 domain-containing protein</fullName>
    </recommendedName>
</protein>
<proteinExistence type="predicted"/>
<evidence type="ECO:0000313" key="1">
    <source>
        <dbReference type="EMBL" id="MCE7001297.1"/>
    </source>
</evidence>
<gene>
    <name evidence="1" type="ORF">LWC34_00350</name>
</gene>
<evidence type="ECO:0000313" key="2">
    <source>
        <dbReference type="Proteomes" id="UP001521150"/>
    </source>
</evidence>
<dbReference type="RefSeq" id="WP_233722376.1">
    <property type="nucleotide sequence ID" value="NZ_JAJVCN010000001.1"/>
</dbReference>
<reference evidence="1 2" key="1">
    <citation type="submission" date="2021-12" db="EMBL/GenBank/DDBJ databases">
        <title>Genome sequence of Kibdelosporangium philippinense ATCC 49844.</title>
        <authorList>
            <person name="Fedorov E.A."/>
            <person name="Omeragic M."/>
            <person name="Shalygina K.F."/>
            <person name="Maclea K.S."/>
        </authorList>
    </citation>
    <scope>NUCLEOTIDE SEQUENCE [LARGE SCALE GENOMIC DNA]</scope>
    <source>
        <strain evidence="1 2">ATCC 49844</strain>
    </source>
</reference>
<accession>A0ABS8Z1R3</accession>